<dbReference type="Proteomes" id="UP001567538">
    <property type="component" value="Unassembled WGS sequence"/>
</dbReference>
<gene>
    <name evidence="1" type="ORF">AAHA92_17515</name>
</gene>
<protein>
    <submittedName>
        <fullName evidence="1">Uncharacterized protein</fullName>
    </submittedName>
</protein>
<evidence type="ECO:0000313" key="1">
    <source>
        <dbReference type="EMBL" id="KAL1549406.1"/>
    </source>
</evidence>
<accession>A0ABD1GZ03</accession>
<reference evidence="1 2" key="1">
    <citation type="submission" date="2024-06" db="EMBL/GenBank/DDBJ databases">
        <title>A chromosome level genome sequence of Diviner's sage (Salvia divinorum).</title>
        <authorList>
            <person name="Ford S.A."/>
            <person name="Ro D.-K."/>
            <person name="Ness R.W."/>
            <person name="Phillips M.A."/>
        </authorList>
    </citation>
    <scope>NUCLEOTIDE SEQUENCE [LARGE SCALE GENOMIC DNA]</scope>
    <source>
        <strain evidence="1">SAF-2024a</strain>
        <tissue evidence="1">Leaf</tissue>
    </source>
</reference>
<evidence type="ECO:0000313" key="2">
    <source>
        <dbReference type="Proteomes" id="UP001567538"/>
    </source>
</evidence>
<sequence>MLEVEMACFCLEWIR</sequence>
<organism evidence="1 2">
    <name type="scientific">Salvia divinorum</name>
    <name type="common">Maria pastora</name>
    <name type="synonym">Diviner's sage</name>
    <dbReference type="NCBI Taxonomy" id="28513"/>
    <lineage>
        <taxon>Eukaryota</taxon>
        <taxon>Viridiplantae</taxon>
        <taxon>Streptophyta</taxon>
        <taxon>Embryophyta</taxon>
        <taxon>Tracheophyta</taxon>
        <taxon>Spermatophyta</taxon>
        <taxon>Magnoliopsida</taxon>
        <taxon>eudicotyledons</taxon>
        <taxon>Gunneridae</taxon>
        <taxon>Pentapetalae</taxon>
        <taxon>asterids</taxon>
        <taxon>lamiids</taxon>
        <taxon>Lamiales</taxon>
        <taxon>Lamiaceae</taxon>
        <taxon>Nepetoideae</taxon>
        <taxon>Mentheae</taxon>
        <taxon>Salviinae</taxon>
        <taxon>Salvia</taxon>
        <taxon>Salvia subgen. Calosphace</taxon>
    </lineage>
</organism>
<comment type="caution">
    <text evidence="1">The sequence shown here is derived from an EMBL/GenBank/DDBJ whole genome shotgun (WGS) entry which is preliminary data.</text>
</comment>
<keyword evidence="2" id="KW-1185">Reference proteome</keyword>
<proteinExistence type="predicted"/>
<name>A0ABD1GZ03_SALDI</name>
<dbReference type="EMBL" id="JBEAFC010000007">
    <property type="protein sequence ID" value="KAL1549406.1"/>
    <property type="molecule type" value="Genomic_DNA"/>
</dbReference>